<comment type="caution">
    <text evidence="6">The sequence shown here is derived from an EMBL/GenBank/DDBJ whole genome shotgun (WGS) entry which is preliminary data.</text>
</comment>
<accession>A0A8H4L3N8</accession>
<protein>
    <recommendedName>
        <fullName evidence="1">1-alkyl-2-acetylglycerophosphocholine esterase</fullName>
        <ecNumber evidence="1">3.1.1.47</ecNumber>
    </recommendedName>
</protein>
<dbReference type="Gene3D" id="3.40.50.1820">
    <property type="entry name" value="alpha/beta hydrolase"/>
    <property type="match status" value="1"/>
</dbReference>
<keyword evidence="4" id="KW-0443">Lipid metabolism</keyword>
<evidence type="ECO:0000313" key="7">
    <source>
        <dbReference type="Proteomes" id="UP000554235"/>
    </source>
</evidence>
<evidence type="ECO:0000256" key="5">
    <source>
        <dbReference type="SAM" id="SignalP"/>
    </source>
</evidence>
<dbReference type="EMBL" id="JAADYS010001548">
    <property type="protein sequence ID" value="KAF4462352.1"/>
    <property type="molecule type" value="Genomic_DNA"/>
</dbReference>
<evidence type="ECO:0000256" key="1">
    <source>
        <dbReference type="ARBA" id="ARBA00013201"/>
    </source>
</evidence>
<gene>
    <name evidence="6" type="ORF">FALBO_10840</name>
</gene>
<feature type="signal peptide" evidence="5">
    <location>
        <begin position="1"/>
        <end position="16"/>
    </location>
</feature>
<dbReference type="InterPro" id="IPR029058">
    <property type="entry name" value="AB_hydrolase_fold"/>
</dbReference>
<dbReference type="GO" id="GO:0003847">
    <property type="term" value="F:1-alkyl-2-acetylglycerophosphocholine esterase activity"/>
    <property type="evidence" value="ECO:0007669"/>
    <property type="project" value="UniProtKB-EC"/>
</dbReference>
<keyword evidence="3" id="KW-0442">Lipid degradation</keyword>
<sequence length="383" mass="41856">MYFLLFFLSLLHLGNAVLLPKPSGPYSVALRVHSTTDHHRIDPYAPNHQKRRILTSIFWPVDANSCESKLVHYMPPATAEAYGRQAASMGLSNDTFSTIEMEVCRVSTPSACKDQGIKKTKFPVAIFSPGSGNSRLIHNAMARSLASYGHVVVLVDHPYDAAIVEFPDGTIVPGADIPEDTANLQKATQVRAEDISFIITQIQKIEFQRKVFKGLPGKIDAKSIFALGHSMGGASAAAAMLTDSRILGGMNLDGRLFEPVLTKGLKKPFMQLGRPDHRAQDATWVKFWKNLTGPKIELEVAGTVHGSFHDLAFVLKALSLPKEVMKQTVPLFGSIDGQTMQQLVSETVSAFVTYTLGGKKNALLKAVEKHEELSIVKGQLPSH</sequence>
<dbReference type="AlphaFoldDB" id="A0A8H4L3N8"/>
<reference evidence="6 7" key="1">
    <citation type="submission" date="2020-01" db="EMBL/GenBank/DDBJ databases">
        <title>Identification and distribution of gene clusters putatively required for synthesis of sphingolipid metabolism inhibitors in phylogenetically diverse species of the filamentous fungus Fusarium.</title>
        <authorList>
            <person name="Kim H.-S."/>
            <person name="Busman M."/>
            <person name="Brown D.W."/>
            <person name="Divon H."/>
            <person name="Uhlig S."/>
            <person name="Proctor R.H."/>
        </authorList>
    </citation>
    <scope>NUCLEOTIDE SEQUENCE [LARGE SCALE GENOMIC DNA]</scope>
    <source>
        <strain evidence="6 7">NRRL 20459</strain>
    </source>
</reference>
<keyword evidence="2 6" id="KW-0378">Hydrolase</keyword>
<dbReference type="PANTHER" id="PTHR10272">
    <property type="entry name" value="PLATELET-ACTIVATING FACTOR ACETYLHYDROLASE"/>
    <property type="match status" value="1"/>
</dbReference>
<proteinExistence type="predicted"/>
<organism evidence="6 7">
    <name type="scientific">Fusarium albosuccineum</name>
    <dbReference type="NCBI Taxonomy" id="1237068"/>
    <lineage>
        <taxon>Eukaryota</taxon>
        <taxon>Fungi</taxon>
        <taxon>Dikarya</taxon>
        <taxon>Ascomycota</taxon>
        <taxon>Pezizomycotina</taxon>
        <taxon>Sordariomycetes</taxon>
        <taxon>Hypocreomycetidae</taxon>
        <taxon>Hypocreales</taxon>
        <taxon>Nectriaceae</taxon>
        <taxon>Fusarium</taxon>
        <taxon>Fusarium decemcellulare species complex</taxon>
    </lineage>
</organism>
<dbReference type="OrthoDB" id="2363873at2759"/>
<evidence type="ECO:0000313" key="6">
    <source>
        <dbReference type="EMBL" id="KAF4462352.1"/>
    </source>
</evidence>
<dbReference type="GO" id="GO:0016042">
    <property type="term" value="P:lipid catabolic process"/>
    <property type="evidence" value="ECO:0007669"/>
    <property type="project" value="UniProtKB-KW"/>
</dbReference>
<name>A0A8H4L3N8_9HYPO</name>
<keyword evidence="7" id="KW-1185">Reference proteome</keyword>
<dbReference type="Pfam" id="PF03403">
    <property type="entry name" value="PAF-AH_p_II"/>
    <property type="match status" value="1"/>
</dbReference>
<feature type="chain" id="PRO_5034669782" description="1-alkyl-2-acetylglycerophosphocholine esterase" evidence="5">
    <location>
        <begin position="17"/>
        <end position="383"/>
    </location>
</feature>
<dbReference type="EC" id="3.1.1.47" evidence="1"/>
<dbReference type="Proteomes" id="UP000554235">
    <property type="component" value="Unassembled WGS sequence"/>
</dbReference>
<dbReference type="PANTHER" id="PTHR10272:SF14">
    <property type="entry name" value="PAF ACETYLHYDROLASE FAMILY PROTEIN"/>
    <property type="match status" value="1"/>
</dbReference>
<dbReference type="SUPFAM" id="SSF53474">
    <property type="entry name" value="alpha/beta-Hydrolases"/>
    <property type="match status" value="1"/>
</dbReference>
<evidence type="ECO:0000256" key="3">
    <source>
        <dbReference type="ARBA" id="ARBA00022963"/>
    </source>
</evidence>
<evidence type="ECO:0000256" key="4">
    <source>
        <dbReference type="ARBA" id="ARBA00023098"/>
    </source>
</evidence>
<keyword evidence="5" id="KW-0732">Signal</keyword>
<evidence type="ECO:0000256" key="2">
    <source>
        <dbReference type="ARBA" id="ARBA00022801"/>
    </source>
</evidence>